<feature type="region of interest" description="Disordered" evidence="2">
    <location>
        <begin position="1"/>
        <end position="22"/>
    </location>
</feature>
<dbReference type="InterPro" id="IPR040256">
    <property type="entry name" value="At4g02000-like"/>
</dbReference>
<dbReference type="Pfam" id="PF14392">
    <property type="entry name" value="zf-CCHC_4"/>
    <property type="match status" value="1"/>
</dbReference>
<dbReference type="InterPro" id="IPR036691">
    <property type="entry name" value="Endo/exonu/phosph_ase_sf"/>
</dbReference>
<feature type="domain" description="CCHC-type" evidence="3">
    <location>
        <begin position="224"/>
        <end position="238"/>
    </location>
</feature>
<evidence type="ECO:0000256" key="1">
    <source>
        <dbReference type="PROSITE-ProRule" id="PRU00047"/>
    </source>
</evidence>
<dbReference type="PANTHER" id="PTHR31286">
    <property type="entry name" value="GLYCINE-RICH CELL WALL STRUCTURAL PROTEIN 1.8-LIKE"/>
    <property type="match status" value="1"/>
</dbReference>
<feature type="compositionally biased region" description="Low complexity" evidence="2">
    <location>
        <begin position="1"/>
        <end position="12"/>
    </location>
</feature>
<proteinExistence type="predicted"/>
<dbReference type="EMBL" id="JABFAE010413977">
    <property type="protein sequence ID" value="MBA0845221.1"/>
    <property type="molecule type" value="Genomic_DNA"/>
</dbReference>
<keyword evidence="1" id="KW-0479">Metal-binding</keyword>
<comment type="caution">
    <text evidence="4">The sequence shown here is derived from an EMBL/GenBank/DDBJ whole genome shotgun (WGS) entry which is preliminary data.</text>
</comment>
<dbReference type="PANTHER" id="PTHR31286:SF153">
    <property type="entry name" value="DUF4283 DOMAIN PROTEIN"/>
    <property type="match status" value="1"/>
</dbReference>
<dbReference type="InterPro" id="IPR025558">
    <property type="entry name" value="DUF4283"/>
</dbReference>
<organism evidence="4 5">
    <name type="scientific">Gossypium armourianum</name>
    <dbReference type="NCBI Taxonomy" id="34283"/>
    <lineage>
        <taxon>Eukaryota</taxon>
        <taxon>Viridiplantae</taxon>
        <taxon>Streptophyta</taxon>
        <taxon>Embryophyta</taxon>
        <taxon>Tracheophyta</taxon>
        <taxon>Spermatophyta</taxon>
        <taxon>Magnoliopsida</taxon>
        <taxon>eudicotyledons</taxon>
        <taxon>Gunneridae</taxon>
        <taxon>Pentapetalae</taxon>
        <taxon>rosids</taxon>
        <taxon>malvids</taxon>
        <taxon>Malvales</taxon>
        <taxon>Malvaceae</taxon>
        <taxon>Malvoideae</taxon>
        <taxon>Gossypium</taxon>
    </lineage>
</organism>
<protein>
    <recommendedName>
        <fullName evidence="3">CCHC-type domain-containing protein</fullName>
    </recommendedName>
</protein>
<evidence type="ECO:0000313" key="4">
    <source>
        <dbReference type="EMBL" id="MBA0845221.1"/>
    </source>
</evidence>
<gene>
    <name evidence="4" type="ORF">Goarm_023302</name>
</gene>
<keyword evidence="5" id="KW-1185">Reference proteome</keyword>
<dbReference type="GO" id="GO:0003676">
    <property type="term" value="F:nucleic acid binding"/>
    <property type="evidence" value="ECO:0007669"/>
    <property type="project" value="InterPro"/>
</dbReference>
<keyword evidence="1" id="KW-0863">Zinc-finger</keyword>
<feature type="non-terminal residue" evidence="4">
    <location>
        <position position="413"/>
    </location>
</feature>
<dbReference type="Pfam" id="PF14111">
    <property type="entry name" value="DUF4283"/>
    <property type="match status" value="1"/>
</dbReference>
<name>A0A7J9KFS9_9ROSI</name>
<accession>A0A7J9KFS9</accession>
<evidence type="ECO:0000259" key="3">
    <source>
        <dbReference type="PROSITE" id="PS50158"/>
    </source>
</evidence>
<dbReference type="InterPro" id="IPR025836">
    <property type="entry name" value="Zn_knuckle_CX2CX4HX4C"/>
</dbReference>
<dbReference type="SUPFAM" id="SSF56219">
    <property type="entry name" value="DNase I-like"/>
    <property type="match status" value="1"/>
</dbReference>
<dbReference type="AlphaFoldDB" id="A0A7J9KFS9"/>
<sequence length="413" mass="48457">DEASNRSNNDRYYGNDDDRASNCSIRRNERRPRERRACLYHSSYFGLAFEERSTGDLRSFPNSSVVNFQVMRTTLVNVWQPIGGVSISDLGEGRFLFQFYLEVDVDRIEKDRPWNFNSHILILHRLMEGENPLGVELNWVDFLVLVYDISYGFMSEIVAKQLSNFIGIFLEYDVTTFQAGSKRVMRIWVRMNVRKPLQRRKRFTLPNGVCAYAHFEYEKLMLFCFLCGKLGHRETFCPLQATILKHEIMFQWDLTLCALSRKAAIWMSKWLVEDGNGGGPNFRNISISAERSEIEETSDCSSSPACAKRHKSLCSLFIETKPNASRMDTKDKCKVYLRPYSRRHIDVMMEDDGKGQTWRYTGFYRALEERLREELWNLLRQLNDLPNVLWMVIGDFNETVYLTEKKRGLPHRE</sequence>
<dbReference type="Proteomes" id="UP000593575">
    <property type="component" value="Unassembled WGS sequence"/>
</dbReference>
<evidence type="ECO:0000313" key="5">
    <source>
        <dbReference type="Proteomes" id="UP000593575"/>
    </source>
</evidence>
<dbReference type="InterPro" id="IPR001878">
    <property type="entry name" value="Znf_CCHC"/>
</dbReference>
<evidence type="ECO:0000256" key="2">
    <source>
        <dbReference type="SAM" id="MobiDB-lite"/>
    </source>
</evidence>
<keyword evidence="1" id="KW-0862">Zinc</keyword>
<reference evidence="4 5" key="1">
    <citation type="journal article" date="2019" name="Genome Biol. Evol.">
        <title>Insights into the evolution of the New World diploid cottons (Gossypium, subgenus Houzingenia) based on genome sequencing.</title>
        <authorList>
            <person name="Grover C.E."/>
            <person name="Arick M.A. 2nd"/>
            <person name="Thrash A."/>
            <person name="Conover J.L."/>
            <person name="Sanders W.S."/>
            <person name="Peterson D.G."/>
            <person name="Frelichowski J.E."/>
            <person name="Scheffler J.A."/>
            <person name="Scheffler B.E."/>
            <person name="Wendel J.F."/>
        </authorList>
    </citation>
    <scope>NUCLEOTIDE SEQUENCE [LARGE SCALE GENOMIC DNA]</scope>
    <source>
        <strain evidence="4">6</strain>
        <tissue evidence="4">Leaf</tissue>
    </source>
</reference>
<dbReference type="PROSITE" id="PS50158">
    <property type="entry name" value="ZF_CCHC"/>
    <property type="match status" value="1"/>
</dbReference>
<dbReference type="GO" id="GO:0008270">
    <property type="term" value="F:zinc ion binding"/>
    <property type="evidence" value="ECO:0007669"/>
    <property type="project" value="UniProtKB-KW"/>
</dbReference>